<sequence>MLTKLTHFAHVLHIVLPTHNFIIVTVVERILVGVVGCGVVYCMFLRSPRSVPNSGGSLCFIPLLSFNQQITTGEGR</sequence>
<proteinExistence type="predicted"/>
<dbReference type="EMBL" id="GGFM01009091">
    <property type="protein sequence ID" value="MBW29842.1"/>
    <property type="molecule type" value="Transcribed_RNA"/>
</dbReference>
<reference evidence="2" key="1">
    <citation type="submission" date="2018-01" db="EMBL/GenBank/DDBJ databases">
        <title>An insight into the sialome of Amazonian anophelines.</title>
        <authorList>
            <person name="Ribeiro J.M."/>
            <person name="Scarpassa V."/>
            <person name="Calvo E."/>
        </authorList>
    </citation>
    <scope>NUCLEOTIDE SEQUENCE</scope>
    <source>
        <tissue evidence="2">Salivary glands</tissue>
    </source>
</reference>
<keyword evidence="1" id="KW-0812">Transmembrane</keyword>
<keyword evidence="1" id="KW-0472">Membrane</keyword>
<dbReference type="AlphaFoldDB" id="A0A2M3ZMX7"/>
<evidence type="ECO:0000313" key="2">
    <source>
        <dbReference type="EMBL" id="MBW29842.1"/>
    </source>
</evidence>
<protein>
    <submittedName>
        <fullName evidence="2">Putative secreted peptide</fullName>
    </submittedName>
</protein>
<keyword evidence="1" id="KW-1133">Transmembrane helix</keyword>
<feature type="transmembrane region" description="Helical" evidence="1">
    <location>
        <begin position="20"/>
        <end position="44"/>
    </location>
</feature>
<name>A0A2M3ZMX7_9DIPT</name>
<accession>A0A2M3ZMX7</accession>
<evidence type="ECO:0000256" key="1">
    <source>
        <dbReference type="SAM" id="Phobius"/>
    </source>
</evidence>
<organism evidence="2">
    <name type="scientific">Anopheles braziliensis</name>
    <dbReference type="NCBI Taxonomy" id="58242"/>
    <lineage>
        <taxon>Eukaryota</taxon>
        <taxon>Metazoa</taxon>
        <taxon>Ecdysozoa</taxon>
        <taxon>Arthropoda</taxon>
        <taxon>Hexapoda</taxon>
        <taxon>Insecta</taxon>
        <taxon>Pterygota</taxon>
        <taxon>Neoptera</taxon>
        <taxon>Endopterygota</taxon>
        <taxon>Diptera</taxon>
        <taxon>Nematocera</taxon>
        <taxon>Culicoidea</taxon>
        <taxon>Culicidae</taxon>
        <taxon>Anophelinae</taxon>
        <taxon>Anopheles</taxon>
    </lineage>
</organism>